<dbReference type="AlphaFoldDB" id="A0A397H979"/>
<keyword evidence="2" id="KW-1185">Reference proteome</keyword>
<protein>
    <submittedName>
        <fullName evidence="1">Uncharacterized protein</fullName>
    </submittedName>
</protein>
<name>A0A397H979_9GLOM</name>
<evidence type="ECO:0000313" key="1">
    <source>
        <dbReference type="EMBL" id="RHZ58206.1"/>
    </source>
</evidence>
<dbReference type="EMBL" id="PQFF01000338">
    <property type="protein sequence ID" value="RHZ58206.1"/>
    <property type="molecule type" value="Genomic_DNA"/>
</dbReference>
<reference evidence="1 2" key="1">
    <citation type="submission" date="2018-08" db="EMBL/GenBank/DDBJ databases">
        <title>Genome and evolution of the arbuscular mycorrhizal fungus Diversispora epigaea (formerly Glomus versiforme) and its bacterial endosymbionts.</title>
        <authorList>
            <person name="Sun X."/>
            <person name="Fei Z."/>
            <person name="Harrison M."/>
        </authorList>
    </citation>
    <scope>NUCLEOTIDE SEQUENCE [LARGE SCALE GENOMIC DNA]</scope>
    <source>
        <strain evidence="1 2">IT104</strain>
    </source>
</reference>
<comment type="caution">
    <text evidence="1">The sequence shown here is derived from an EMBL/GenBank/DDBJ whole genome shotgun (WGS) entry which is preliminary data.</text>
</comment>
<gene>
    <name evidence="1" type="ORF">Glove_375g56</name>
</gene>
<dbReference type="PANTHER" id="PTHR31424">
    <property type="entry name" value="PROTEIN CBG23806"/>
    <property type="match status" value="1"/>
</dbReference>
<evidence type="ECO:0000313" key="2">
    <source>
        <dbReference type="Proteomes" id="UP000266861"/>
    </source>
</evidence>
<dbReference type="PANTHER" id="PTHR31424:SF5">
    <property type="entry name" value="APPLE DOMAIN-CONTAINING PROTEIN"/>
    <property type="match status" value="1"/>
</dbReference>
<proteinExistence type="predicted"/>
<dbReference type="Proteomes" id="UP000266861">
    <property type="component" value="Unassembled WGS sequence"/>
</dbReference>
<sequence length="764" mass="89089">MASDSECNSDQENIANKLCIKEESTYPLNNKILYKECVNNITKRSFNYVIVKEGVYLDDSKFPSEKKKKNNSKLRKTKKRSPQHYKIPYNYIVETTWGRSTKKRTVRCEINYDNNIHIFQFQIKYGPDFQQVVSSNISPSTVASIYEKTLNPNTKTTISGPLLFGLQLSSVQKERDAKRRGHLIKPALNCVSSTLEKRAKKIGTIIQSNFKNDINKIYHPSDKVTLKTVEFSVNQMEYQVNFECKNQLDENYIQSIVKAVDHGQISRDSYRDLAATDYHMARAYSVFDKRVEITNYINQKIKFSIVDMKGKDNLENIEFGEPDITNSDIIKEVTNTIGVGVLRSAKDILCYIIPHLLKEQVLDPSDPTIHLRVSGDGRNVGRKIKHVMVTFMILNHESKSHDADYHYTVALYPGTENYNTLKFILNPFLEELRSFKDDGLELNGILWKFELYFSSDWKFLAICLGLNSANSKYFCPWCMCSKNQLGDLNKDWNIEKNMDEISRNYININGHINPPLFSMIPMDNIIFDELHVFLRITDRLWGLVIAEIKEKNLFNDLTRKVIVDEMHRLKVPFYFWENKESKNWEHTSLVGDDKETVTRFFNLQLLFRPSRANLIRKLWDGFYKLYCDIKNKTTDPVQLKKQALDWLSLFLTPSQGNPGDPNFLQGLYLPSQITPYMHVLVFHGWEFLKKHQRWGLKTFSCSAVEKKNHNQVSAFFRKTLKNGGNLLKRKSAIQEIIEYENRTLYFTCNPLHKSNNIKKIRIKK</sequence>
<dbReference type="OrthoDB" id="2314961at2759"/>
<organism evidence="1 2">
    <name type="scientific">Diversispora epigaea</name>
    <dbReference type="NCBI Taxonomy" id="1348612"/>
    <lineage>
        <taxon>Eukaryota</taxon>
        <taxon>Fungi</taxon>
        <taxon>Fungi incertae sedis</taxon>
        <taxon>Mucoromycota</taxon>
        <taxon>Glomeromycotina</taxon>
        <taxon>Glomeromycetes</taxon>
        <taxon>Diversisporales</taxon>
        <taxon>Diversisporaceae</taxon>
        <taxon>Diversispora</taxon>
    </lineage>
</organism>
<accession>A0A397H979</accession>